<accession>R4Z3R5</accession>
<organism evidence="2 3">
    <name type="scientific">Candidatus Neomicrothrix parvicella RN1</name>
    <dbReference type="NCBI Taxonomy" id="1229780"/>
    <lineage>
        <taxon>Bacteria</taxon>
        <taxon>Bacillati</taxon>
        <taxon>Actinomycetota</taxon>
        <taxon>Acidimicrobiia</taxon>
        <taxon>Acidimicrobiales</taxon>
        <taxon>Microthrixaceae</taxon>
        <taxon>Candidatus Neomicrothrix</taxon>
    </lineage>
</organism>
<proteinExistence type="predicted"/>
<comment type="caution">
    <text evidence="2">The sequence shown here is derived from an EMBL/GenBank/DDBJ whole genome shotgun (WGS) entry which is preliminary data.</text>
</comment>
<protein>
    <submittedName>
        <fullName evidence="2">Uncharacterized protein</fullName>
    </submittedName>
</protein>
<dbReference type="Proteomes" id="UP000018291">
    <property type="component" value="Unassembled WGS sequence"/>
</dbReference>
<evidence type="ECO:0000313" key="2">
    <source>
        <dbReference type="EMBL" id="CCM63946.1"/>
    </source>
</evidence>
<name>R4Z3R5_9ACTN</name>
<keyword evidence="3" id="KW-1185">Reference proteome</keyword>
<sequence>MTDPNTPIDPVLAKRARASELANLGKRLGYSVIGIAIVVFAFGAITRFEEWMAVVVTTCMVLSAVFLVPAVIVGYGVSAANREERNA</sequence>
<keyword evidence="1" id="KW-0812">Transmembrane</keyword>
<dbReference type="STRING" id="1229780.BN381_310042"/>
<dbReference type="RefSeq" id="WP_012227330.1">
    <property type="nucleotide sequence ID" value="NZ_HG422565.1"/>
</dbReference>
<dbReference type="EMBL" id="CANL01000025">
    <property type="protein sequence ID" value="CCM63946.1"/>
    <property type="molecule type" value="Genomic_DNA"/>
</dbReference>
<gene>
    <name evidence="2" type="ORF">BN381_310042</name>
</gene>
<dbReference type="HOGENOM" id="CLU_2477612_0_0_11"/>
<evidence type="ECO:0000256" key="1">
    <source>
        <dbReference type="SAM" id="Phobius"/>
    </source>
</evidence>
<keyword evidence="1" id="KW-0472">Membrane</keyword>
<evidence type="ECO:0000313" key="3">
    <source>
        <dbReference type="Proteomes" id="UP000018291"/>
    </source>
</evidence>
<feature type="transmembrane region" description="Helical" evidence="1">
    <location>
        <begin position="51"/>
        <end position="77"/>
    </location>
</feature>
<keyword evidence="1" id="KW-1133">Transmembrane helix</keyword>
<dbReference type="AlphaFoldDB" id="R4Z3R5"/>
<feature type="transmembrane region" description="Helical" evidence="1">
    <location>
        <begin position="28"/>
        <end position="45"/>
    </location>
</feature>
<reference evidence="2 3" key="1">
    <citation type="journal article" date="2013" name="ISME J.">
        <title>Metabolic model for the filamentous 'Candidatus Microthrix parvicella' based on genomic and metagenomic analyses.</title>
        <authorList>
            <person name="Jon McIlroy S."/>
            <person name="Kristiansen R."/>
            <person name="Albertsen M."/>
            <person name="Michael Karst S."/>
            <person name="Rossetti S."/>
            <person name="Lund Nielsen J."/>
            <person name="Tandoi V."/>
            <person name="James Seviour R."/>
            <person name="Nielsen P.H."/>
        </authorList>
    </citation>
    <scope>NUCLEOTIDE SEQUENCE [LARGE SCALE GENOMIC DNA]</scope>
    <source>
        <strain evidence="2 3">RN1</strain>
    </source>
</reference>